<organism evidence="6 7">
    <name type="scientific">Mycena rosella</name>
    <name type="common">Pink bonnet</name>
    <name type="synonym">Agaricus rosellus</name>
    <dbReference type="NCBI Taxonomy" id="1033263"/>
    <lineage>
        <taxon>Eukaryota</taxon>
        <taxon>Fungi</taxon>
        <taxon>Dikarya</taxon>
        <taxon>Basidiomycota</taxon>
        <taxon>Agaricomycotina</taxon>
        <taxon>Agaricomycetes</taxon>
        <taxon>Agaricomycetidae</taxon>
        <taxon>Agaricales</taxon>
        <taxon>Marasmiineae</taxon>
        <taxon>Mycenaceae</taxon>
        <taxon>Mycena</taxon>
    </lineage>
</organism>
<dbReference type="SUPFAM" id="SSF50978">
    <property type="entry name" value="WD40 repeat-like"/>
    <property type="match status" value="2"/>
</dbReference>
<dbReference type="PRINTS" id="PR00320">
    <property type="entry name" value="GPROTEINBRPT"/>
</dbReference>
<dbReference type="InterPro" id="IPR007111">
    <property type="entry name" value="NACHT_NTPase"/>
</dbReference>
<dbReference type="InterPro" id="IPR011043">
    <property type="entry name" value="Gal_Oxase/kelch_b-propeller"/>
</dbReference>
<dbReference type="PROSITE" id="PS50837">
    <property type="entry name" value="NACHT"/>
    <property type="match status" value="1"/>
</dbReference>
<reference evidence="6" key="1">
    <citation type="submission" date="2023-03" db="EMBL/GenBank/DDBJ databases">
        <title>Massive genome expansion in bonnet fungi (Mycena s.s.) driven by repeated elements and novel gene families across ecological guilds.</title>
        <authorList>
            <consortium name="Lawrence Berkeley National Laboratory"/>
            <person name="Harder C.B."/>
            <person name="Miyauchi S."/>
            <person name="Viragh M."/>
            <person name="Kuo A."/>
            <person name="Thoen E."/>
            <person name="Andreopoulos B."/>
            <person name="Lu D."/>
            <person name="Skrede I."/>
            <person name="Drula E."/>
            <person name="Henrissat B."/>
            <person name="Morin E."/>
            <person name="Kohler A."/>
            <person name="Barry K."/>
            <person name="LaButti K."/>
            <person name="Morin E."/>
            <person name="Salamov A."/>
            <person name="Lipzen A."/>
            <person name="Mereny Z."/>
            <person name="Hegedus B."/>
            <person name="Baldrian P."/>
            <person name="Stursova M."/>
            <person name="Weitz H."/>
            <person name="Taylor A."/>
            <person name="Grigoriev I.V."/>
            <person name="Nagy L.G."/>
            <person name="Martin F."/>
            <person name="Kauserud H."/>
        </authorList>
    </citation>
    <scope>NUCLEOTIDE SEQUENCE</scope>
    <source>
        <strain evidence="6">CBHHK067</strain>
    </source>
</reference>
<dbReference type="Gene3D" id="2.130.10.10">
    <property type="entry name" value="YVTN repeat-like/Quinoprotein amine dehydrogenase"/>
    <property type="match status" value="5"/>
</dbReference>
<dbReference type="CDD" id="cd00200">
    <property type="entry name" value="WD40"/>
    <property type="match status" value="2"/>
</dbReference>
<dbReference type="SMART" id="SM00320">
    <property type="entry name" value="WD40"/>
    <property type="match status" value="13"/>
</dbReference>
<comment type="caution">
    <text evidence="6">The sequence shown here is derived from an EMBL/GenBank/DDBJ whole genome shotgun (WGS) entry which is preliminary data.</text>
</comment>
<dbReference type="Gene3D" id="2.60.40.150">
    <property type="entry name" value="C2 domain"/>
    <property type="match status" value="1"/>
</dbReference>
<evidence type="ECO:0000313" key="7">
    <source>
        <dbReference type="Proteomes" id="UP001221757"/>
    </source>
</evidence>
<keyword evidence="1 3" id="KW-0853">WD repeat</keyword>
<protein>
    <submittedName>
        <fullName evidence="6">WD40-repeat-containing domain protein</fullName>
    </submittedName>
</protein>
<dbReference type="PROSITE" id="PS50082">
    <property type="entry name" value="WD_REPEATS_2"/>
    <property type="match status" value="6"/>
</dbReference>
<evidence type="ECO:0000313" key="6">
    <source>
        <dbReference type="EMBL" id="KAJ7675568.1"/>
    </source>
</evidence>
<evidence type="ECO:0000259" key="4">
    <source>
        <dbReference type="PROSITE" id="PS50004"/>
    </source>
</evidence>
<dbReference type="InterPro" id="IPR035892">
    <property type="entry name" value="C2_domain_sf"/>
</dbReference>
<dbReference type="EMBL" id="JARKIE010000147">
    <property type="protein sequence ID" value="KAJ7675568.1"/>
    <property type="molecule type" value="Genomic_DNA"/>
</dbReference>
<dbReference type="InterPro" id="IPR000008">
    <property type="entry name" value="C2_dom"/>
</dbReference>
<evidence type="ECO:0000256" key="1">
    <source>
        <dbReference type="ARBA" id="ARBA00022574"/>
    </source>
</evidence>
<dbReference type="Pfam" id="PF24883">
    <property type="entry name" value="NPHP3_N"/>
    <property type="match status" value="1"/>
</dbReference>
<dbReference type="Gene3D" id="3.40.50.300">
    <property type="entry name" value="P-loop containing nucleotide triphosphate hydrolases"/>
    <property type="match status" value="1"/>
</dbReference>
<feature type="repeat" description="WD" evidence="3">
    <location>
        <begin position="1035"/>
        <end position="1076"/>
    </location>
</feature>
<dbReference type="Proteomes" id="UP001221757">
    <property type="component" value="Unassembled WGS sequence"/>
</dbReference>
<dbReference type="InterPro" id="IPR036322">
    <property type="entry name" value="WD40_repeat_dom_sf"/>
</dbReference>
<dbReference type="SMART" id="SM00239">
    <property type="entry name" value="C2"/>
    <property type="match status" value="1"/>
</dbReference>
<evidence type="ECO:0000256" key="3">
    <source>
        <dbReference type="PROSITE-ProRule" id="PRU00221"/>
    </source>
</evidence>
<dbReference type="PROSITE" id="PS00678">
    <property type="entry name" value="WD_REPEATS_1"/>
    <property type="match status" value="1"/>
</dbReference>
<name>A0AAD7D362_MYCRO</name>
<dbReference type="InterPro" id="IPR027417">
    <property type="entry name" value="P-loop_NTPase"/>
</dbReference>
<dbReference type="PROSITE" id="PS50004">
    <property type="entry name" value="C2"/>
    <property type="match status" value="1"/>
</dbReference>
<feature type="repeat" description="WD" evidence="3">
    <location>
        <begin position="1313"/>
        <end position="1347"/>
    </location>
</feature>
<feature type="domain" description="NACHT" evidence="5">
    <location>
        <begin position="370"/>
        <end position="519"/>
    </location>
</feature>
<evidence type="ECO:0000256" key="2">
    <source>
        <dbReference type="ARBA" id="ARBA00022737"/>
    </source>
</evidence>
<feature type="domain" description="C2" evidence="4">
    <location>
        <begin position="1"/>
        <end position="109"/>
    </location>
</feature>
<dbReference type="PROSITE" id="PS50294">
    <property type="entry name" value="WD_REPEATS_REGION"/>
    <property type="match status" value="4"/>
</dbReference>
<feature type="repeat" description="WD" evidence="3">
    <location>
        <begin position="901"/>
        <end position="933"/>
    </location>
</feature>
<dbReference type="InterPro" id="IPR001680">
    <property type="entry name" value="WD40_rpt"/>
</dbReference>
<feature type="repeat" description="WD" evidence="3">
    <location>
        <begin position="1078"/>
        <end position="1119"/>
    </location>
</feature>
<dbReference type="InterPro" id="IPR020472">
    <property type="entry name" value="WD40_PAC1"/>
</dbReference>
<dbReference type="PANTHER" id="PTHR44129">
    <property type="entry name" value="WD REPEAT-CONTAINING PROTEIN POP1"/>
    <property type="match status" value="1"/>
</dbReference>
<keyword evidence="7" id="KW-1185">Reference proteome</keyword>
<accession>A0AAD7D362</accession>
<dbReference type="InterPro" id="IPR050349">
    <property type="entry name" value="WD_LIS1/nudF_dynein_reg"/>
</dbReference>
<evidence type="ECO:0000259" key="5">
    <source>
        <dbReference type="PROSITE" id="PS50837"/>
    </source>
</evidence>
<feature type="repeat" description="WD" evidence="3">
    <location>
        <begin position="1121"/>
        <end position="1162"/>
    </location>
</feature>
<dbReference type="SUPFAM" id="SSF50965">
    <property type="entry name" value="Galactose oxidase, central domain"/>
    <property type="match status" value="1"/>
</dbReference>
<feature type="repeat" description="WD" evidence="3">
    <location>
        <begin position="1164"/>
        <end position="1205"/>
    </location>
</feature>
<dbReference type="Pfam" id="PF00400">
    <property type="entry name" value="WD40"/>
    <property type="match status" value="11"/>
</dbReference>
<dbReference type="InterPro" id="IPR015943">
    <property type="entry name" value="WD40/YVTN_repeat-like_dom_sf"/>
</dbReference>
<dbReference type="InterPro" id="IPR019775">
    <property type="entry name" value="WD40_repeat_CS"/>
</dbReference>
<sequence length="1619" mass="176528">MSETYSLLIKSAEEVLWDSAESPSLYVAIYQDNDPPEGKQRRVAKSPIIKENLAPTWEYEFTLVSSPAGPIIFRLYRKTSFPFRKDPCLGECETTIEKLEQSRGMDGDTKLDLTSKTKSSGRLVVVLSSGSAAAVVRNAAAESRKIVPLAQTVETVSKIETDDNGLIASLAAIIGKLDGIIKIGDELSKIHPYAYGAWKILKVVQTVVNKQQKTDEKLLKLLDTMVEVYSFVDDVELLSDKITRLENTVLGITRETVECAIFIHEYTGHGFMGRLVHNIWSDTSEKIDELSAVLLSMKANLDLDLNIQAIFTSAKLLDKVESIVQAATLKELNPVIFDASPLEPCLIGTRTEILADITSWLLAAESDTSNILWLHGVYGIGKSAISVTVAEYFRSLHRLGGFIFFERGKPVHNSPDAVVRTIAYGLAKSNQHIRSAVCTALTSETTLPIATLQTQFKELLLGPLETAQAQIVGPIIIILDALDECGDRDTRSKLISLIANEFTKLPPVFRFLITSRPDSDITVRFRAQPRITQMQLDISTPTTKKDILAYITHAMHEIGAHENDLGSEWPGAARLKVLAEYSGGLFIWASTALKFINGSFDPEEKLAILLDSGHNLAGRIDELYTLVLKESIQWDDETFSPLTVLAAVVLAQAPLDDNMLDSLLGLKQGYSAKVLARLGCVVQWSPGQSARLLHASFSDYITDRERSGNHPWFIDSEIQSRSLALGCLQVLNKELRFNMCGLEDSRVLNKDLPDLLTRIHSRISPQLVYAGEFWGNHLHRISLDDEIITELKHLMGTHFPYWLELLSVVGRVPVAIEALEIALRSVQQQDEPLQDFLQDALRFIGVFGAVIQQSAPQIYLSAIPFTPRQSVIHRKFASLFPSTLRFNGSLRETWPRFQNIYHGHTAGVELVVFSPDGTRIASTSSDGTIQVWDPATGVKVAGPFQASPSAKCVAFLPDEKQIIFGFGDKIQIWDFETSTLAHHWVLQKPAGPVRHVACSPDGNWIATVEHNWHSSDSKIIEIWDSKTGIVVAGPFEAPGSIIMCVAFSLDARQIACGYYHNTFRVWDAQTGTMISGPFRGHSGSVDCVAFLPDGKRIVSGSADHTVRLWDSMTGEILAGPFEGHTGGVTSVACSVDGRWIVSGSSDAAVRVWSSEASPLVMGIFEGHTSPVVSAVFSPSGKQIASGSKDGTVRIWDFDPSQTLGASDSGAVAKPLSGPTNTVTCLAYSQDGKRIVSGSVKLYFTPDDATASVHVWDSETGALVAGPFEQNAPISCVASSPDGQGIASGGRQGLRVWHSESGFVVCEPLDSSLITHVAFSPDSRHIVSGDSSGAVCVWEAQTGLLVNGPCKSPSLTRIAEVGFSLDGKHFRMATSDATVCVWDSETGTLTGTMFPAGRKSSKDSVNDRTGSVAFSPDGKQILAWNINNGQPKTNFLSGWSCESGDRLTGPFESSTISGVGFSPDGNQVACGVGLGGVRVWDSDTRAVLVGPFTGVFGTTAHAMTSAVTPVQFSPDGRNIVSCYQNTIYVWKAHPSEPWGPHPRFEDGWILDSSSRPIFWVPAWLRDGLWLPWNSLVISSRETTKLDLTNFVHGTEWQQCIDPRFRDANSSTSGSPPSFIT</sequence>
<dbReference type="SUPFAM" id="SSF49562">
    <property type="entry name" value="C2 domain (Calcium/lipid-binding domain, CaLB)"/>
    <property type="match status" value="1"/>
</dbReference>
<dbReference type="Pfam" id="PF00168">
    <property type="entry name" value="C2"/>
    <property type="match status" value="1"/>
</dbReference>
<proteinExistence type="predicted"/>
<dbReference type="SUPFAM" id="SSF52540">
    <property type="entry name" value="P-loop containing nucleoside triphosphate hydrolases"/>
    <property type="match status" value="1"/>
</dbReference>
<dbReference type="InterPro" id="IPR056884">
    <property type="entry name" value="NPHP3-like_N"/>
</dbReference>
<gene>
    <name evidence="6" type="ORF">B0H17DRAFT_987810</name>
</gene>
<keyword evidence="2" id="KW-0677">Repeat</keyword>